<sequence length="509" mass="58296">MPPGQKMGRRSGRPSPPQSSPSVTVEPSLSEDVLPHNSDDLGDNTSLEQSRGAGRPLSNRVRGKTLGKGVDKLVAQNGENKLPVPVLEQWNTLCGVNAPKASMLLGVYIRRMAPIKNTLTWWDIFEAIQSAIIQAVLDKIKISDDYHNNQVAQKAVHAKCYRIHLNWRYNMKLHYRQLLKDCEDAYSSPYQNMAPENWRHLIDDVWATDKHKRKSAAGIKNREKLGPGGHCSGSRSFVAGMTTPPEDNGYANLEFPEFYEKMHTKKDNTWINDICAANHIGLPINISHFYKSFSCWVEIIIISITIYNGSQRCLANEKNFLSPVYSGHLRGCLEMCLGRGRGTYLDLGSVRSPLPLLRKLISHHRHEMKNCRTIKLIWRKWRWSVRRRRKSVRRRRGSVSRRGEREEEKRQREEERREYEAGKKKMVDRLLLLEEKTQAHSSPTHRGGHFITSTSTGRESEKQRRQQEAVQKNKEDLLLIWQKNTKALGPRIDHGGHISSTSTGGRRAH</sequence>
<name>A0ACC0M7J0_RHOML</name>
<organism evidence="1 2">
    <name type="scientific">Rhododendron molle</name>
    <name type="common">Chinese azalea</name>
    <name type="synonym">Azalea mollis</name>
    <dbReference type="NCBI Taxonomy" id="49168"/>
    <lineage>
        <taxon>Eukaryota</taxon>
        <taxon>Viridiplantae</taxon>
        <taxon>Streptophyta</taxon>
        <taxon>Embryophyta</taxon>
        <taxon>Tracheophyta</taxon>
        <taxon>Spermatophyta</taxon>
        <taxon>Magnoliopsida</taxon>
        <taxon>eudicotyledons</taxon>
        <taxon>Gunneridae</taxon>
        <taxon>Pentapetalae</taxon>
        <taxon>asterids</taxon>
        <taxon>Ericales</taxon>
        <taxon>Ericaceae</taxon>
        <taxon>Ericoideae</taxon>
        <taxon>Rhodoreae</taxon>
        <taxon>Rhododendron</taxon>
    </lineage>
</organism>
<proteinExistence type="predicted"/>
<dbReference type="Proteomes" id="UP001062846">
    <property type="component" value="Chromosome 10"/>
</dbReference>
<keyword evidence="2" id="KW-1185">Reference proteome</keyword>
<evidence type="ECO:0000313" key="2">
    <source>
        <dbReference type="Proteomes" id="UP001062846"/>
    </source>
</evidence>
<evidence type="ECO:0000313" key="1">
    <source>
        <dbReference type="EMBL" id="KAI8536872.1"/>
    </source>
</evidence>
<dbReference type="EMBL" id="CM046397">
    <property type="protein sequence ID" value="KAI8536872.1"/>
    <property type="molecule type" value="Genomic_DNA"/>
</dbReference>
<accession>A0ACC0M7J0</accession>
<gene>
    <name evidence="1" type="ORF">RHMOL_Rhmol10G0290100</name>
</gene>
<reference evidence="1" key="1">
    <citation type="submission" date="2022-02" db="EMBL/GenBank/DDBJ databases">
        <title>Plant Genome Project.</title>
        <authorList>
            <person name="Zhang R.-G."/>
        </authorList>
    </citation>
    <scope>NUCLEOTIDE SEQUENCE</scope>
    <source>
        <strain evidence="1">AT1</strain>
    </source>
</reference>
<protein>
    <submittedName>
        <fullName evidence="1">Uncharacterized protein</fullName>
    </submittedName>
</protein>
<comment type="caution">
    <text evidence="1">The sequence shown here is derived from an EMBL/GenBank/DDBJ whole genome shotgun (WGS) entry which is preliminary data.</text>
</comment>